<dbReference type="EMBL" id="CP036402">
    <property type="protein sequence ID" value="QBI21293.1"/>
    <property type="molecule type" value="Genomic_DNA"/>
</dbReference>
<reference evidence="9 10" key="1">
    <citation type="submission" date="2019-01" db="EMBL/GenBank/DDBJ databases">
        <title>Egibacter rhizosphaerae EGI 80759T.</title>
        <authorList>
            <person name="Chen D.-D."/>
            <person name="Tian Y."/>
            <person name="Jiao J.-Y."/>
            <person name="Zhang X.-T."/>
            <person name="Zhang Y.-G."/>
            <person name="Zhang Y."/>
            <person name="Xiao M."/>
            <person name="Shu W.-S."/>
            <person name="Li W.-J."/>
        </authorList>
    </citation>
    <scope>NUCLEOTIDE SEQUENCE [LARGE SCALE GENOMIC DNA]</scope>
    <source>
        <strain evidence="9 10">EGI 80759</strain>
    </source>
</reference>
<organism evidence="9 10">
    <name type="scientific">Egibacter rhizosphaerae</name>
    <dbReference type="NCBI Taxonomy" id="1670831"/>
    <lineage>
        <taxon>Bacteria</taxon>
        <taxon>Bacillati</taxon>
        <taxon>Actinomycetota</taxon>
        <taxon>Nitriliruptoria</taxon>
        <taxon>Egibacterales</taxon>
        <taxon>Egibacteraceae</taxon>
        <taxon>Egibacter</taxon>
    </lineage>
</organism>
<dbReference type="GO" id="GO:0005524">
    <property type="term" value="F:ATP binding"/>
    <property type="evidence" value="ECO:0007669"/>
    <property type="project" value="UniProtKB-UniRule"/>
</dbReference>
<comment type="similarity">
    <text evidence="7">Belongs to the NrdR family.</text>
</comment>
<dbReference type="Pfam" id="PF03477">
    <property type="entry name" value="ATP-cone"/>
    <property type="match status" value="1"/>
</dbReference>
<keyword evidence="10" id="KW-1185">Reference proteome</keyword>
<comment type="function">
    <text evidence="7">Negatively regulates transcription of bacterial ribonucleotide reductase nrd genes and operons by binding to NrdR-boxes.</text>
</comment>
<protein>
    <recommendedName>
        <fullName evidence="7">Transcriptional repressor NrdR</fullName>
    </recommendedName>
</protein>
<evidence type="ECO:0000256" key="4">
    <source>
        <dbReference type="ARBA" id="ARBA00023015"/>
    </source>
</evidence>
<name>A0A411YJA6_9ACTN</name>
<proteinExistence type="inferred from homology"/>
<keyword evidence="4 7" id="KW-0805">Transcription regulation</keyword>
<keyword evidence="2 7" id="KW-0547">Nucleotide-binding</keyword>
<evidence type="ECO:0000256" key="5">
    <source>
        <dbReference type="ARBA" id="ARBA00023125"/>
    </source>
</evidence>
<comment type="caution">
    <text evidence="7">Lacks conserved residue(s) required for the propagation of feature annotation.</text>
</comment>
<evidence type="ECO:0000256" key="1">
    <source>
        <dbReference type="ARBA" id="ARBA00022491"/>
    </source>
</evidence>
<dbReference type="InterPro" id="IPR055173">
    <property type="entry name" value="NrdR-like_N"/>
</dbReference>
<dbReference type="PROSITE" id="PS51161">
    <property type="entry name" value="ATP_CONE"/>
    <property type="match status" value="1"/>
</dbReference>
<dbReference type="GO" id="GO:0008270">
    <property type="term" value="F:zinc ion binding"/>
    <property type="evidence" value="ECO:0007669"/>
    <property type="project" value="InterPro"/>
</dbReference>
<accession>A0A411YJA6</accession>
<dbReference type="InterPro" id="IPR003796">
    <property type="entry name" value="RNR_NrdR-like"/>
</dbReference>
<evidence type="ECO:0000256" key="6">
    <source>
        <dbReference type="ARBA" id="ARBA00023163"/>
    </source>
</evidence>
<keyword evidence="6 7" id="KW-0804">Transcription</keyword>
<dbReference type="AlphaFoldDB" id="A0A411YJA6"/>
<keyword evidence="1 7" id="KW-0678">Repressor</keyword>
<dbReference type="GO" id="GO:0045892">
    <property type="term" value="P:negative regulation of DNA-templated transcription"/>
    <property type="evidence" value="ECO:0007669"/>
    <property type="project" value="UniProtKB-UniRule"/>
</dbReference>
<feature type="domain" description="ATP-cone" evidence="8">
    <location>
        <begin position="47"/>
        <end position="137"/>
    </location>
</feature>
<dbReference type="KEGG" id="erz:ER308_18090"/>
<evidence type="ECO:0000313" key="9">
    <source>
        <dbReference type="EMBL" id="QBI21293.1"/>
    </source>
</evidence>
<dbReference type="Pfam" id="PF22811">
    <property type="entry name" value="Zn_ribbon_NrdR"/>
    <property type="match status" value="1"/>
</dbReference>
<evidence type="ECO:0000256" key="3">
    <source>
        <dbReference type="ARBA" id="ARBA00022840"/>
    </source>
</evidence>
<dbReference type="PANTHER" id="PTHR30455">
    <property type="entry name" value="TRANSCRIPTIONAL REPRESSOR NRDR"/>
    <property type="match status" value="1"/>
</dbReference>
<evidence type="ECO:0000256" key="2">
    <source>
        <dbReference type="ARBA" id="ARBA00022741"/>
    </source>
</evidence>
<evidence type="ECO:0000313" key="10">
    <source>
        <dbReference type="Proteomes" id="UP000291469"/>
    </source>
</evidence>
<sequence length="158" mass="17644">MRCPYCATDDDRVIDSRAAGEAIRRRRACNSCGQRFSTYERVEQTPLRVRKRSGDVEAFDRDKVAKGIARATTNLPLEPGAVRRAVARVEGRLRDSGRREVTSDVVGGEVLAALRELHDVAYMRFASVYKSFTSPEDFHRELASLSTDDEPPEPASTP</sequence>
<dbReference type="RefSeq" id="WP_131156286.1">
    <property type="nucleotide sequence ID" value="NZ_CP036402.1"/>
</dbReference>
<evidence type="ECO:0000256" key="7">
    <source>
        <dbReference type="HAMAP-Rule" id="MF_00440"/>
    </source>
</evidence>
<dbReference type="GO" id="GO:0003677">
    <property type="term" value="F:DNA binding"/>
    <property type="evidence" value="ECO:0007669"/>
    <property type="project" value="UniProtKB-KW"/>
</dbReference>
<keyword evidence="5 7" id="KW-0238">DNA-binding</keyword>
<dbReference type="NCBIfam" id="TIGR00244">
    <property type="entry name" value="transcriptional regulator NrdR"/>
    <property type="match status" value="1"/>
</dbReference>
<keyword evidence="3 7" id="KW-0067">ATP-binding</keyword>
<gene>
    <name evidence="7 9" type="primary">nrdR</name>
    <name evidence="9" type="ORF">ER308_18090</name>
</gene>
<dbReference type="Proteomes" id="UP000291469">
    <property type="component" value="Chromosome"/>
</dbReference>
<dbReference type="HAMAP" id="MF_00440">
    <property type="entry name" value="NrdR"/>
    <property type="match status" value="1"/>
</dbReference>
<evidence type="ECO:0000259" key="8">
    <source>
        <dbReference type="PROSITE" id="PS51161"/>
    </source>
</evidence>
<dbReference type="InterPro" id="IPR005144">
    <property type="entry name" value="ATP-cone_dom"/>
</dbReference>
<dbReference type="PANTHER" id="PTHR30455:SF2">
    <property type="entry name" value="TRANSCRIPTIONAL REPRESSOR NRDR"/>
    <property type="match status" value="1"/>
</dbReference>
<dbReference type="OrthoDB" id="9807461at2"/>